<comment type="subcellular location">
    <subcellularLocation>
        <location evidence="1">Cell membrane</location>
        <topology evidence="1">Peripheral membrane protein</topology>
    </subcellularLocation>
</comment>
<evidence type="ECO:0000256" key="4">
    <source>
        <dbReference type="ARBA" id="ARBA00022475"/>
    </source>
</evidence>
<gene>
    <name evidence="9" type="ORF">EIG99_10200</name>
</gene>
<name>A0A4Q7CNF1_9STAP</name>
<evidence type="ECO:0000256" key="5">
    <source>
        <dbReference type="ARBA" id="ARBA00022741"/>
    </source>
</evidence>
<comment type="caution">
    <text evidence="9">The sequence shown here is derived from an EMBL/GenBank/DDBJ whole genome shotgun (WGS) entry which is preliminary data.</text>
</comment>
<dbReference type="InterPro" id="IPR003439">
    <property type="entry name" value="ABC_transporter-like_ATP-bd"/>
</dbReference>
<dbReference type="GO" id="GO:0005886">
    <property type="term" value="C:plasma membrane"/>
    <property type="evidence" value="ECO:0007669"/>
    <property type="project" value="UniProtKB-SubCell"/>
</dbReference>
<dbReference type="GO" id="GO:0005524">
    <property type="term" value="F:ATP binding"/>
    <property type="evidence" value="ECO:0007669"/>
    <property type="project" value="UniProtKB-KW"/>
</dbReference>
<accession>A0A4Q7CNF1</accession>
<evidence type="ECO:0000256" key="6">
    <source>
        <dbReference type="ARBA" id="ARBA00022840"/>
    </source>
</evidence>
<keyword evidence="6 9" id="KW-0067">ATP-binding</keyword>
<dbReference type="GO" id="GO:0016887">
    <property type="term" value="F:ATP hydrolysis activity"/>
    <property type="evidence" value="ECO:0007669"/>
    <property type="project" value="InterPro"/>
</dbReference>
<dbReference type="InterPro" id="IPR050388">
    <property type="entry name" value="ABC_Ni/Peptide_Import"/>
</dbReference>
<dbReference type="InterPro" id="IPR003593">
    <property type="entry name" value="AAA+_ATPase"/>
</dbReference>
<dbReference type="SUPFAM" id="SSF52540">
    <property type="entry name" value="P-loop containing nucleoside triphosphate hydrolases"/>
    <property type="match status" value="1"/>
</dbReference>
<dbReference type="Gene3D" id="3.40.50.300">
    <property type="entry name" value="P-loop containing nucleotide triphosphate hydrolases"/>
    <property type="match status" value="1"/>
</dbReference>
<dbReference type="Proteomes" id="UP000293854">
    <property type="component" value="Unassembled WGS sequence"/>
</dbReference>
<keyword evidence="7" id="KW-0472">Membrane</keyword>
<evidence type="ECO:0000256" key="7">
    <source>
        <dbReference type="ARBA" id="ARBA00023136"/>
    </source>
</evidence>
<sequence>MKTLLDVQQLTISTENKKKLVSECSFKIKQGETLAIIGESGIGKSLTCKALIGLYDPRLYCKGTINGFNSNFMSFKEKDWKRIRGRKIVMIMQNGNKAFNPSARIGSQLYTIMQSHFDVSKKEALEIFKVQCKLLELNDIEHILNAYPFELSGGMLQRLMIVAALAMKPEIIIADEPTTALDTITQFEVLEQLKKVQSLTDCAIVFVSHDLNVVKNIADDILVMKDGKIVESGKADDLLTKPKHVYTKYLLSSRQKVTDYFKEIAGGP</sequence>
<evidence type="ECO:0000256" key="2">
    <source>
        <dbReference type="ARBA" id="ARBA00005417"/>
    </source>
</evidence>
<evidence type="ECO:0000256" key="1">
    <source>
        <dbReference type="ARBA" id="ARBA00004202"/>
    </source>
</evidence>
<dbReference type="PANTHER" id="PTHR43297:SF2">
    <property type="entry name" value="DIPEPTIDE TRANSPORT ATP-BINDING PROTEIN DPPD"/>
    <property type="match status" value="1"/>
</dbReference>
<dbReference type="Pfam" id="PF00005">
    <property type="entry name" value="ABC_tran"/>
    <property type="match status" value="1"/>
</dbReference>
<dbReference type="InterPro" id="IPR017871">
    <property type="entry name" value="ABC_transporter-like_CS"/>
</dbReference>
<keyword evidence="5" id="KW-0547">Nucleotide-binding</keyword>
<evidence type="ECO:0000256" key="3">
    <source>
        <dbReference type="ARBA" id="ARBA00022448"/>
    </source>
</evidence>
<proteinExistence type="inferred from homology"/>
<keyword evidence="4" id="KW-1003">Cell membrane</keyword>
<dbReference type="RefSeq" id="WP_130135679.1">
    <property type="nucleotide sequence ID" value="NZ_RQTE01000215.1"/>
</dbReference>
<dbReference type="EMBL" id="RQTE01000215">
    <property type="protein sequence ID" value="RZI00892.1"/>
    <property type="molecule type" value="Genomic_DNA"/>
</dbReference>
<reference evidence="9 10" key="1">
    <citation type="submission" date="2018-11" db="EMBL/GenBank/DDBJ databases">
        <title>Genomic profiling of Staphylococcus species from a Poultry farm system in KwaZulu-Natal, South Africa.</title>
        <authorList>
            <person name="Amoako D.G."/>
            <person name="Somboro A.M."/>
            <person name="Abia A.L.K."/>
            <person name="Bester L.A."/>
            <person name="Essack S.Y."/>
        </authorList>
    </citation>
    <scope>NUCLEOTIDE SEQUENCE [LARGE SCALE GENOMIC DNA]</scope>
    <source>
        <strain evidence="9 10">SA11</strain>
    </source>
</reference>
<dbReference type="CDD" id="cd03257">
    <property type="entry name" value="ABC_NikE_OppD_transporters"/>
    <property type="match status" value="1"/>
</dbReference>
<dbReference type="SMART" id="SM00382">
    <property type="entry name" value="AAA"/>
    <property type="match status" value="1"/>
</dbReference>
<evidence type="ECO:0000313" key="10">
    <source>
        <dbReference type="Proteomes" id="UP000293854"/>
    </source>
</evidence>
<dbReference type="PROSITE" id="PS00211">
    <property type="entry name" value="ABC_TRANSPORTER_1"/>
    <property type="match status" value="1"/>
</dbReference>
<keyword evidence="3" id="KW-0813">Transport</keyword>
<evidence type="ECO:0000313" key="9">
    <source>
        <dbReference type="EMBL" id="RZI00892.1"/>
    </source>
</evidence>
<dbReference type="AlphaFoldDB" id="A0A4Q7CNF1"/>
<organism evidence="9 10">
    <name type="scientific">Staphylococcus condimenti</name>
    <dbReference type="NCBI Taxonomy" id="70255"/>
    <lineage>
        <taxon>Bacteria</taxon>
        <taxon>Bacillati</taxon>
        <taxon>Bacillota</taxon>
        <taxon>Bacilli</taxon>
        <taxon>Bacillales</taxon>
        <taxon>Staphylococcaceae</taxon>
        <taxon>Staphylococcus</taxon>
    </lineage>
</organism>
<feature type="domain" description="ABC transporter" evidence="8">
    <location>
        <begin position="5"/>
        <end position="251"/>
    </location>
</feature>
<evidence type="ECO:0000259" key="8">
    <source>
        <dbReference type="PROSITE" id="PS50893"/>
    </source>
</evidence>
<dbReference type="InterPro" id="IPR027417">
    <property type="entry name" value="P-loop_NTPase"/>
</dbReference>
<dbReference type="PANTHER" id="PTHR43297">
    <property type="entry name" value="OLIGOPEPTIDE TRANSPORT ATP-BINDING PROTEIN APPD"/>
    <property type="match status" value="1"/>
</dbReference>
<dbReference type="PROSITE" id="PS50893">
    <property type="entry name" value="ABC_TRANSPORTER_2"/>
    <property type="match status" value="1"/>
</dbReference>
<protein>
    <submittedName>
        <fullName evidence="9">ABC transporter ATP-binding protein</fullName>
    </submittedName>
</protein>
<comment type="similarity">
    <text evidence="2">Belongs to the ABC transporter superfamily.</text>
</comment>